<dbReference type="CDD" id="cd06223">
    <property type="entry name" value="PRTases_typeI"/>
    <property type="match status" value="1"/>
</dbReference>
<dbReference type="InterPro" id="IPR029057">
    <property type="entry name" value="PRTase-like"/>
</dbReference>
<name>A0A0A2EVX6_PORCN</name>
<sequence length="231" mass="26420">MKSMTWIKPLISFLFPAYCISCHERLPKEHHHICEKCFEQLPKYEGLETFYHPHDRIEGFVPFSEIRSDLIFTKHSVTRELIHLMKYQGFPELGYKLARDFALRHKGLGHFADISAIVPIPVAPRRLKTRGYNQSSFIAKGFGEIYRCPIIEDVLWRTSGNTQTKRDKEARWKAMEGVFEGQEGALAGKRILLIDDVLTSGATVIHASKALYDICGAESVSIYTLALDVYL</sequence>
<dbReference type="Gene3D" id="3.40.50.2020">
    <property type="match status" value="1"/>
</dbReference>
<proteinExistence type="inferred from homology"/>
<dbReference type="PANTHER" id="PTHR47505">
    <property type="entry name" value="DNA UTILIZATION PROTEIN YHGH"/>
    <property type="match status" value="1"/>
</dbReference>
<dbReference type="eggNOG" id="COG1040">
    <property type="taxonomic scope" value="Bacteria"/>
</dbReference>
<reference evidence="2 3" key="1">
    <citation type="submission" date="2014-08" db="EMBL/GenBank/DDBJ databases">
        <title>Porphyromonas cangingivalis strain:COT-109_OH1386 Genome sequencing.</title>
        <authorList>
            <person name="Wallis C."/>
            <person name="Deusch O."/>
            <person name="O'Flynn C."/>
            <person name="Davis I."/>
            <person name="Jospin G."/>
            <person name="Darling A.E."/>
            <person name="Coil D.A."/>
            <person name="Alexiev A."/>
            <person name="Horsfall A."/>
            <person name="Kirkwood N."/>
            <person name="Harris S."/>
            <person name="Eisen J.A."/>
        </authorList>
    </citation>
    <scope>NUCLEOTIDE SEQUENCE [LARGE SCALE GENOMIC DNA]</scope>
    <source>
        <strain evidence="3">COT-109 OH1386</strain>
    </source>
</reference>
<dbReference type="Proteomes" id="UP000030125">
    <property type="component" value="Unassembled WGS sequence"/>
</dbReference>
<evidence type="ECO:0000256" key="1">
    <source>
        <dbReference type="ARBA" id="ARBA00008007"/>
    </source>
</evidence>
<dbReference type="AlphaFoldDB" id="A0A0A2EVX6"/>
<dbReference type="EMBL" id="JQJD01000040">
    <property type="protein sequence ID" value="KGN80424.1"/>
    <property type="molecule type" value="Genomic_DNA"/>
</dbReference>
<evidence type="ECO:0000313" key="3">
    <source>
        <dbReference type="Proteomes" id="UP000030125"/>
    </source>
</evidence>
<comment type="caution">
    <text evidence="2">The sequence shown here is derived from an EMBL/GenBank/DDBJ whole genome shotgun (WGS) entry which is preliminary data.</text>
</comment>
<accession>A0A0A2EVX6</accession>
<dbReference type="InterPro" id="IPR000836">
    <property type="entry name" value="PRTase_dom"/>
</dbReference>
<dbReference type="PANTHER" id="PTHR47505:SF1">
    <property type="entry name" value="DNA UTILIZATION PROTEIN YHGH"/>
    <property type="match status" value="1"/>
</dbReference>
<comment type="similarity">
    <text evidence="1">Belongs to the ComF/GntX family.</text>
</comment>
<dbReference type="OrthoDB" id="9779910at2"/>
<keyword evidence="3" id="KW-1185">Reference proteome</keyword>
<dbReference type="InterPro" id="IPR051910">
    <property type="entry name" value="ComF/GntX_DNA_util-trans"/>
</dbReference>
<protein>
    <submittedName>
        <fullName evidence="2">Uncharacterized protein</fullName>
    </submittedName>
</protein>
<organism evidence="2 3">
    <name type="scientific">Porphyromonas cangingivalis</name>
    <dbReference type="NCBI Taxonomy" id="36874"/>
    <lineage>
        <taxon>Bacteria</taxon>
        <taxon>Pseudomonadati</taxon>
        <taxon>Bacteroidota</taxon>
        <taxon>Bacteroidia</taxon>
        <taxon>Bacteroidales</taxon>
        <taxon>Porphyromonadaceae</taxon>
        <taxon>Porphyromonas</taxon>
    </lineage>
</organism>
<dbReference type="SUPFAM" id="SSF53271">
    <property type="entry name" value="PRTase-like"/>
    <property type="match status" value="1"/>
</dbReference>
<evidence type="ECO:0000313" key="2">
    <source>
        <dbReference type="EMBL" id="KGN80424.1"/>
    </source>
</evidence>
<dbReference type="STRING" id="36874.HQ34_01980"/>
<gene>
    <name evidence="2" type="ORF">HQ35_05520</name>
</gene>